<evidence type="ECO:0000259" key="2">
    <source>
        <dbReference type="Pfam" id="PF14341"/>
    </source>
</evidence>
<dbReference type="InterPro" id="IPR025746">
    <property type="entry name" value="PilX_N_dom"/>
</dbReference>
<sequence>MRAQQRGISLLIVLVLLLIMTLLGLAILRNTMMEERMTANMYERSLAFQAAESALRQGELIAAGTPAAPSSGCNNLGVCAKPDPAVADRWADSSFTGWVEATAIPDASPAPPPSAYFVEYMGEAPSWPGCDRQVPMPTLCMAPSFRVTARSTDDARATVVVQSNFLVR</sequence>
<name>A0A0R0CK59_9GAMM</name>
<keyword evidence="1" id="KW-0812">Transmembrane</keyword>
<evidence type="ECO:0000313" key="4">
    <source>
        <dbReference type="Proteomes" id="UP000051863"/>
    </source>
</evidence>
<keyword evidence="4" id="KW-1185">Reference proteome</keyword>
<dbReference type="PATRIC" id="fig|405446.3.peg.2369"/>
<feature type="domain" description="Type 4 fimbrial biogenesis protein PilX N-terminal" evidence="2">
    <location>
        <begin position="6"/>
        <end position="56"/>
    </location>
</feature>
<feature type="transmembrane region" description="Helical" evidence="1">
    <location>
        <begin position="6"/>
        <end position="28"/>
    </location>
</feature>
<evidence type="ECO:0000256" key="1">
    <source>
        <dbReference type="SAM" id="Phobius"/>
    </source>
</evidence>
<comment type="caution">
    <text evidence="3">The sequence shown here is derived from an EMBL/GenBank/DDBJ whole genome shotgun (WGS) entry which is preliminary data.</text>
</comment>
<dbReference type="Pfam" id="PF14341">
    <property type="entry name" value="PilX_N"/>
    <property type="match status" value="1"/>
</dbReference>
<dbReference type="RefSeq" id="WP_057629349.1">
    <property type="nucleotide sequence ID" value="NZ_LDJJ01000047.1"/>
</dbReference>
<keyword evidence="1" id="KW-1133">Transmembrane helix</keyword>
<evidence type="ECO:0000313" key="3">
    <source>
        <dbReference type="EMBL" id="KRG66442.1"/>
    </source>
</evidence>
<keyword evidence="1" id="KW-0472">Membrane</keyword>
<dbReference type="OrthoDB" id="5801860at2"/>
<dbReference type="EMBL" id="LDJJ01000047">
    <property type="protein sequence ID" value="KRG66442.1"/>
    <property type="molecule type" value="Genomic_DNA"/>
</dbReference>
<dbReference type="Proteomes" id="UP000051863">
    <property type="component" value="Unassembled WGS sequence"/>
</dbReference>
<dbReference type="AlphaFoldDB" id="A0A0R0CK59"/>
<reference evidence="3 4" key="1">
    <citation type="submission" date="2015-05" db="EMBL/GenBank/DDBJ databases">
        <title>Genome sequencing and analysis of members of genus Stenotrophomonas.</title>
        <authorList>
            <person name="Patil P.P."/>
            <person name="Midha S."/>
            <person name="Patil P.B."/>
        </authorList>
    </citation>
    <scope>NUCLEOTIDE SEQUENCE [LARGE SCALE GENOMIC DNA]</scope>
    <source>
        <strain evidence="3 4">DSM 18941</strain>
    </source>
</reference>
<accession>A0A0R0CK59</accession>
<protein>
    <recommendedName>
        <fullName evidence="2">Type 4 fimbrial biogenesis protein PilX N-terminal domain-containing protein</fullName>
    </recommendedName>
</protein>
<organism evidence="3 4">
    <name type="scientific">Stenotrophomonas terrae</name>
    <dbReference type="NCBI Taxonomy" id="405446"/>
    <lineage>
        <taxon>Bacteria</taxon>
        <taxon>Pseudomonadati</taxon>
        <taxon>Pseudomonadota</taxon>
        <taxon>Gammaproteobacteria</taxon>
        <taxon>Lysobacterales</taxon>
        <taxon>Lysobacteraceae</taxon>
        <taxon>Stenotrophomonas</taxon>
    </lineage>
</organism>
<proteinExistence type="predicted"/>
<gene>
    <name evidence="3" type="ORF">ABB27_13790</name>
</gene>